<dbReference type="EMBL" id="CADCUQ010000826">
    <property type="protein sequence ID" value="CAA9432495.1"/>
    <property type="molecule type" value="Genomic_DNA"/>
</dbReference>
<evidence type="ECO:0000256" key="1">
    <source>
        <dbReference type="SAM" id="MobiDB-lite"/>
    </source>
</evidence>
<dbReference type="EC" id="3.5.99.6" evidence="2"/>
<dbReference type="GO" id="GO:0004342">
    <property type="term" value="F:glucosamine-6-phosphate deaminase activity"/>
    <property type="evidence" value="ECO:0007669"/>
    <property type="project" value="UniProtKB-EC"/>
</dbReference>
<feature type="region of interest" description="Disordered" evidence="1">
    <location>
        <begin position="1"/>
        <end position="101"/>
    </location>
</feature>
<evidence type="ECO:0000313" key="2">
    <source>
        <dbReference type="EMBL" id="CAA9432495.1"/>
    </source>
</evidence>
<name>A0A6J4Q443_9BACT</name>
<feature type="compositionally biased region" description="Basic residues" evidence="1">
    <location>
        <begin position="52"/>
        <end position="63"/>
    </location>
</feature>
<organism evidence="2">
    <name type="scientific">uncultured Phycisphaerae bacterium</name>
    <dbReference type="NCBI Taxonomy" id="904963"/>
    <lineage>
        <taxon>Bacteria</taxon>
        <taxon>Pseudomonadati</taxon>
        <taxon>Planctomycetota</taxon>
        <taxon>Phycisphaerae</taxon>
        <taxon>environmental samples</taxon>
    </lineage>
</organism>
<dbReference type="AlphaFoldDB" id="A0A6J4Q443"/>
<proteinExistence type="predicted"/>
<sequence>GPSAQQGGARLVGLHDPRRRAARRRGPAEGAGHPPPEPPGVHRPLLRDARRLLPRRGARVRRRLAAEHPGQPGRHLRADRADGTAPARRAHRQQPRDPAAR</sequence>
<protein>
    <submittedName>
        <fullName evidence="2">Glucosamine-6-phosphate deaminase</fullName>
        <ecNumber evidence="2">3.5.99.6</ecNumber>
    </submittedName>
</protein>
<keyword evidence="2" id="KW-0378">Hydrolase</keyword>
<gene>
    <name evidence="2" type="ORF">AVDCRST_MAG64-3593</name>
</gene>
<feature type="non-terminal residue" evidence="2">
    <location>
        <position position="1"/>
    </location>
</feature>
<feature type="non-terminal residue" evidence="2">
    <location>
        <position position="101"/>
    </location>
</feature>
<reference evidence="2" key="1">
    <citation type="submission" date="2020-02" db="EMBL/GenBank/DDBJ databases">
        <authorList>
            <person name="Meier V. D."/>
        </authorList>
    </citation>
    <scope>NUCLEOTIDE SEQUENCE</scope>
    <source>
        <strain evidence="2">AVDCRST_MAG64</strain>
    </source>
</reference>
<accession>A0A6J4Q443</accession>